<dbReference type="EMBL" id="VEPZ02000992">
    <property type="protein sequence ID" value="KAE8704599.1"/>
    <property type="molecule type" value="Genomic_DNA"/>
</dbReference>
<evidence type="ECO:0000313" key="3">
    <source>
        <dbReference type="EMBL" id="KAE8704599.1"/>
    </source>
</evidence>
<evidence type="ECO:0000259" key="2">
    <source>
        <dbReference type="Pfam" id="PF00931"/>
    </source>
</evidence>
<feature type="domain" description="NB-ARC" evidence="2">
    <location>
        <begin position="63"/>
        <end position="199"/>
    </location>
</feature>
<dbReference type="GO" id="GO:0006952">
    <property type="term" value="P:defense response"/>
    <property type="evidence" value="ECO:0007669"/>
    <property type="project" value="UniProtKB-KW"/>
</dbReference>
<dbReference type="SUPFAM" id="SSF52540">
    <property type="entry name" value="P-loop containing nucleoside triphosphate hydrolases"/>
    <property type="match status" value="1"/>
</dbReference>
<organism evidence="3 4">
    <name type="scientific">Hibiscus syriacus</name>
    <name type="common">Rose of Sharon</name>
    <dbReference type="NCBI Taxonomy" id="106335"/>
    <lineage>
        <taxon>Eukaryota</taxon>
        <taxon>Viridiplantae</taxon>
        <taxon>Streptophyta</taxon>
        <taxon>Embryophyta</taxon>
        <taxon>Tracheophyta</taxon>
        <taxon>Spermatophyta</taxon>
        <taxon>Magnoliopsida</taxon>
        <taxon>eudicotyledons</taxon>
        <taxon>Gunneridae</taxon>
        <taxon>Pentapetalae</taxon>
        <taxon>rosids</taxon>
        <taxon>malvids</taxon>
        <taxon>Malvales</taxon>
        <taxon>Malvaceae</taxon>
        <taxon>Malvoideae</taxon>
        <taxon>Hibiscus</taxon>
    </lineage>
</organism>
<dbReference type="FunFam" id="3.40.50.300:FF:001091">
    <property type="entry name" value="Probable disease resistance protein At1g61300"/>
    <property type="match status" value="1"/>
</dbReference>
<keyword evidence="1" id="KW-0611">Plant defense</keyword>
<dbReference type="InterPro" id="IPR027417">
    <property type="entry name" value="P-loop_NTPase"/>
</dbReference>
<dbReference type="AlphaFoldDB" id="A0A6A3ANX6"/>
<dbReference type="GO" id="GO:0043531">
    <property type="term" value="F:ADP binding"/>
    <property type="evidence" value="ECO:0007669"/>
    <property type="project" value="InterPro"/>
</dbReference>
<sequence length="204" mass="23114">MFSLVSKLELAILIKEIEKKTKDNRKLVEGSHFERIGRRTELPSLELLPSEGIMTSKTSTAAFSKIMEALKDDKIKMIGVWGMRGVGKTAIVKKVGGEVNGLNPVIMFTVSKTPDNEKFQNKIADDIDLSFEKKTEEEKAAELWNRLKDGKFLIILDDLWNEWNDDANLKKIGIPLVENGKGCTLILTTRRRTVCESIKFKLLF</sequence>
<protein>
    <recommendedName>
        <fullName evidence="2">NB-ARC domain-containing protein</fullName>
    </recommendedName>
</protein>
<dbReference type="Pfam" id="PF00931">
    <property type="entry name" value="NB-ARC"/>
    <property type="match status" value="1"/>
</dbReference>
<dbReference type="InterPro" id="IPR050905">
    <property type="entry name" value="Plant_NBS-LRR"/>
</dbReference>
<proteinExistence type="predicted"/>
<dbReference type="InterPro" id="IPR002182">
    <property type="entry name" value="NB-ARC"/>
</dbReference>
<evidence type="ECO:0000256" key="1">
    <source>
        <dbReference type="ARBA" id="ARBA00022821"/>
    </source>
</evidence>
<dbReference type="Proteomes" id="UP000436088">
    <property type="component" value="Unassembled WGS sequence"/>
</dbReference>
<reference evidence="3" key="1">
    <citation type="submission" date="2019-09" db="EMBL/GenBank/DDBJ databases">
        <title>Draft genome information of white flower Hibiscus syriacus.</title>
        <authorList>
            <person name="Kim Y.-M."/>
        </authorList>
    </citation>
    <scope>NUCLEOTIDE SEQUENCE [LARGE SCALE GENOMIC DNA]</scope>
    <source>
        <strain evidence="3">YM2019G1</strain>
    </source>
</reference>
<evidence type="ECO:0000313" key="4">
    <source>
        <dbReference type="Proteomes" id="UP000436088"/>
    </source>
</evidence>
<comment type="caution">
    <text evidence="3">The sequence shown here is derived from an EMBL/GenBank/DDBJ whole genome shotgun (WGS) entry which is preliminary data.</text>
</comment>
<gene>
    <name evidence="3" type="ORF">F3Y22_tig00110450pilonHSYRG00910</name>
</gene>
<dbReference type="PANTHER" id="PTHR33463">
    <property type="entry name" value="NB-ARC DOMAIN-CONTAINING PROTEIN-RELATED"/>
    <property type="match status" value="1"/>
</dbReference>
<name>A0A6A3ANX6_HIBSY</name>
<dbReference type="Gene3D" id="3.40.50.300">
    <property type="entry name" value="P-loop containing nucleotide triphosphate hydrolases"/>
    <property type="match status" value="1"/>
</dbReference>
<keyword evidence="4" id="KW-1185">Reference proteome</keyword>
<dbReference type="PRINTS" id="PR00364">
    <property type="entry name" value="DISEASERSIST"/>
</dbReference>
<accession>A0A6A3ANX6</accession>
<dbReference type="OrthoDB" id="786439at2759"/>
<dbReference type="PANTHER" id="PTHR33463:SF203">
    <property type="entry name" value="AAA+ ATPASE DOMAIN-CONTAINING PROTEIN"/>
    <property type="match status" value="1"/>
</dbReference>